<sequence length="221" mass="25037">MPTVEIQSIQSLNYNVRQFRTEKPDGYEFTPGQATLVAIDREGLREEKRPFTFTSLPDDDFLEFTIKTYPSHEGVTDKLKELNRGEHLILEDPWGAIQFKGKGTFIAGGAGVTPMLAILRNEASKGSDAVSRLIFSNKKEKDLFLEEELKTVSEGRLLLTFTDQEVDEAEYGRVDEGFLRKHVSDFNQYFYVCGPPEMVESVEEDLEKLGADPDKIVTEES</sequence>
<dbReference type="Proteomes" id="UP000525652">
    <property type="component" value="Unassembled WGS sequence"/>
</dbReference>
<dbReference type="Pfam" id="PF00175">
    <property type="entry name" value="NAD_binding_1"/>
    <property type="match status" value="1"/>
</dbReference>
<dbReference type="SUPFAM" id="SSF63380">
    <property type="entry name" value="Riboflavin synthase domain-like"/>
    <property type="match status" value="1"/>
</dbReference>
<dbReference type="InterPro" id="IPR001433">
    <property type="entry name" value="OxRdtase_FAD/NAD-bd"/>
</dbReference>
<dbReference type="Pfam" id="PF08022">
    <property type="entry name" value="FAD_binding_8"/>
    <property type="match status" value="1"/>
</dbReference>
<dbReference type="Gene3D" id="2.40.30.10">
    <property type="entry name" value="Translation factors"/>
    <property type="match status" value="1"/>
</dbReference>
<organism evidence="2 3">
    <name type="scientific">Puniceicoccus vermicola</name>
    <dbReference type="NCBI Taxonomy" id="388746"/>
    <lineage>
        <taxon>Bacteria</taxon>
        <taxon>Pseudomonadati</taxon>
        <taxon>Verrucomicrobiota</taxon>
        <taxon>Opitutia</taxon>
        <taxon>Puniceicoccales</taxon>
        <taxon>Puniceicoccaceae</taxon>
        <taxon>Puniceicoccus</taxon>
    </lineage>
</organism>
<dbReference type="InterPro" id="IPR017938">
    <property type="entry name" value="Riboflavin_synthase-like_b-brl"/>
</dbReference>
<dbReference type="InterPro" id="IPR017927">
    <property type="entry name" value="FAD-bd_FR_type"/>
</dbReference>
<evidence type="ECO:0000259" key="1">
    <source>
        <dbReference type="PROSITE" id="PS51384"/>
    </source>
</evidence>
<gene>
    <name evidence="2" type="ORF">H5P30_10625</name>
</gene>
<name>A0A7X1AYD1_9BACT</name>
<dbReference type="EMBL" id="JACHVA010000082">
    <property type="protein sequence ID" value="MBC2602232.1"/>
    <property type="molecule type" value="Genomic_DNA"/>
</dbReference>
<protein>
    <submittedName>
        <fullName evidence="2">Flavodoxin reductase</fullName>
    </submittedName>
</protein>
<evidence type="ECO:0000313" key="3">
    <source>
        <dbReference type="Proteomes" id="UP000525652"/>
    </source>
</evidence>
<feature type="domain" description="FAD-binding FR-type" evidence="1">
    <location>
        <begin position="1"/>
        <end position="100"/>
    </location>
</feature>
<dbReference type="PANTHER" id="PTHR47354">
    <property type="entry name" value="NADH OXIDOREDUCTASE HCR"/>
    <property type="match status" value="1"/>
</dbReference>
<proteinExistence type="predicted"/>
<dbReference type="InterPro" id="IPR039261">
    <property type="entry name" value="FNR_nucleotide-bd"/>
</dbReference>
<dbReference type="AlphaFoldDB" id="A0A7X1AYD1"/>
<keyword evidence="3" id="KW-1185">Reference proteome</keyword>
<dbReference type="RefSeq" id="WP_185692926.1">
    <property type="nucleotide sequence ID" value="NZ_JACHVA010000082.1"/>
</dbReference>
<dbReference type="SUPFAM" id="SSF52343">
    <property type="entry name" value="Ferredoxin reductase-like, C-terminal NADP-linked domain"/>
    <property type="match status" value="1"/>
</dbReference>
<dbReference type="InterPro" id="IPR050415">
    <property type="entry name" value="MRET"/>
</dbReference>
<dbReference type="PROSITE" id="PS51384">
    <property type="entry name" value="FAD_FR"/>
    <property type="match status" value="1"/>
</dbReference>
<reference evidence="2 3" key="1">
    <citation type="submission" date="2020-07" db="EMBL/GenBank/DDBJ databases">
        <authorList>
            <person name="Feng X."/>
        </authorList>
    </citation>
    <scope>NUCLEOTIDE SEQUENCE [LARGE SCALE GENOMIC DNA]</scope>
    <source>
        <strain evidence="2 3">JCM14086</strain>
    </source>
</reference>
<dbReference type="PRINTS" id="PR00410">
    <property type="entry name" value="PHEHYDRXLASE"/>
</dbReference>
<dbReference type="Gene3D" id="3.40.50.80">
    <property type="entry name" value="Nucleotide-binding domain of ferredoxin-NADP reductase (FNR) module"/>
    <property type="match status" value="1"/>
</dbReference>
<comment type="caution">
    <text evidence="2">The sequence shown here is derived from an EMBL/GenBank/DDBJ whole genome shotgun (WGS) entry which is preliminary data.</text>
</comment>
<accession>A0A7X1AYD1</accession>
<dbReference type="GO" id="GO:0016491">
    <property type="term" value="F:oxidoreductase activity"/>
    <property type="evidence" value="ECO:0007669"/>
    <property type="project" value="InterPro"/>
</dbReference>
<evidence type="ECO:0000313" key="2">
    <source>
        <dbReference type="EMBL" id="MBC2602232.1"/>
    </source>
</evidence>
<dbReference type="PANTHER" id="PTHR47354:SF5">
    <property type="entry name" value="PROTEIN RFBI"/>
    <property type="match status" value="1"/>
</dbReference>
<dbReference type="InterPro" id="IPR013112">
    <property type="entry name" value="FAD-bd_8"/>
</dbReference>